<evidence type="ECO:0000313" key="6">
    <source>
        <dbReference type="Proteomes" id="UP000275024"/>
    </source>
</evidence>
<feature type="region of interest" description="Disordered" evidence="1">
    <location>
        <begin position="64"/>
        <end position="99"/>
    </location>
</feature>
<dbReference type="RefSeq" id="WP_120695011.1">
    <property type="nucleotide sequence ID" value="NZ_RBDX01000001.1"/>
</dbReference>
<evidence type="ECO:0000256" key="1">
    <source>
        <dbReference type="SAM" id="MobiDB-lite"/>
    </source>
</evidence>
<name>A0A3A9WSP9_9ACTN</name>
<evidence type="ECO:0000313" key="5">
    <source>
        <dbReference type="Proteomes" id="UP000268652"/>
    </source>
</evidence>
<keyword evidence="5" id="KW-1185">Reference proteome</keyword>
<comment type="caution">
    <text evidence="3">The sequence shown here is derived from an EMBL/GenBank/DDBJ whole genome shotgun (WGS) entry which is preliminary data.</text>
</comment>
<dbReference type="Proteomes" id="UP000275024">
    <property type="component" value="Unassembled WGS sequence"/>
</dbReference>
<protein>
    <recommendedName>
        <fullName evidence="7">Secreted protein</fullName>
    </recommendedName>
</protein>
<feature type="compositionally biased region" description="Low complexity" evidence="1">
    <location>
        <begin position="87"/>
        <end position="99"/>
    </location>
</feature>
<dbReference type="EMBL" id="RBDX01000001">
    <property type="protein sequence ID" value="RKN12584.1"/>
    <property type="molecule type" value="Genomic_DNA"/>
</dbReference>
<dbReference type="EMBL" id="RBDY01000001">
    <property type="protein sequence ID" value="RKN27652.1"/>
    <property type="molecule type" value="Genomic_DNA"/>
</dbReference>
<dbReference type="AlphaFoldDB" id="A0A3A9WSP9"/>
<sequence length="99" mass="9864">MNKWVRWPVLAVATAGAAALGAGAATADEHYNGETHVGSRFALVGTGQIDDPFEDVLEHAAILGSTSTVDSETAAPEAAEEPEAEAAESGGTAGGSAEP</sequence>
<organism evidence="3 6">
    <name type="scientific">Streptomyces radicis</name>
    <dbReference type="NCBI Taxonomy" id="1750517"/>
    <lineage>
        <taxon>Bacteria</taxon>
        <taxon>Bacillati</taxon>
        <taxon>Actinomycetota</taxon>
        <taxon>Actinomycetes</taxon>
        <taxon>Kitasatosporales</taxon>
        <taxon>Streptomycetaceae</taxon>
        <taxon>Streptomyces</taxon>
    </lineage>
</organism>
<dbReference type="OrthoDB" id="4308519at2"/>
<gene>
    <name evidence="4" type="ORF">D7318_01805</name>
    <name evidence="3" type="ORF">D7319_01090</name>
</gene>
<evidence type="ECO:0000313" key="3">
    <source>
        <dbReference type="EMBL" id="RKN12584.1"/>
    </source>
</evidence>
<accession>A0A3A9WSP9</accession>
<keyword evidence="2" id="KW-0732">Signal</keyword>
<dbReference type="Proteomes" id="UP000268652">
    <property type="component" value="Unassembled WGS sequence"/>
</dbReference>
<feature type="chain" id="PRO_5038728366" description="Secreted protein" evidence="2">
    <location>
        <begin position="25"/>
        <end position="99"/>
    </location>
</feature>
<reference evidence="5 6" key="1">
    <citation type="submission" date="2018-09" db="EMBL/GenBank/DDBJ databases">
        <title>Streptomyces sp. nov. DS1-2, an endophytic actinomycete isolated from roots of Dendrobium scabrilingue.</title>
        <authorList>
            <person name="Kuncharoen N."/>
            <person name="Kudo T."/>
            <person name="Ohkuma M."/>
            <person name="Yuki M."/>
            <person name="Tanasupawat S."/>
        </authorList>
    </citation>
    <scope>NUCLEOTIDE SEQUENCE [LARGE SCALE GENOMIC DNA]</scope>
    <source>
        <strain evidence="3 6">AZ1-7</strain>
        <strain evidence="4 5">DS1-2</strain>
    </source>
</reference>
<feature type="signal peptide" evidence="2">
    <location>
        <begin position="1"/>
        <end position="24"/>
    </location>
</feature>
<proteinExistence type="predicted"/>
<evidence type="ECO:0000256" key="2">
    <source>
        <dbReference type="SAM" id="SignalP"/>
    </source>
</evidence>
<evidence type="ECO:0008006" key="7">
    <source>
        <dbReference type="Google" id="ProtNLM"/>
    </source>
</evidence>
<evidence type="ECO:0000313" key="4">
    <source>
        <dbReference type="EMBL" id="RKN27652.1"/>
    </source>
</evidence>